<evidence type="ECO:0000256" key="11">
    <source>
        <dbReference type="ARBA" id="ARBA00023306"/>
    </source>
</evidence>
<dbReference type="Pfam" id="PF00512">
    <property type="entry name" value="HisKA"/>
    <property type="match status" value="1"/>
</dbReference>
<keyword evidence="4" id="KW-0597">Phosphoprotein</keyword>
<organism evidence="15 16">
    <name type="scientific">Desulfomarina profundi</name>
    <dbReference type="NCBI Taxonomy" id="2772557"/>
    <lineage>
        <taxon>Bacteria</taxon>
        <taxon>Pseudomonadati</taxon>
        <taxon>Thermodesulfobacteriota</taxon>
        <taxon>Desulfobulbia</taxon>
        <taxon>Desulfobulbales</taxon>
        <taxon>Desulfobulbaceae</taxon>
        <taxon>Desulfomarina</taxon>
    </lineage>
</organism>
<dbReference type="CDD" id="cd17546">
    <property type="entry name" value="REC_hyHK_CKI1_RcsC-like"/>
    <property type="match status" value="2"/>
</dbReference>
<dbReference type="PANTHER" id="PTHR45339">
    <property type="entry name" value="HYBRID SIGNAL TRANSDUCTION HISTIDINE KINASE J"/>
    <property type="match status" value="1"/>
</dbReference>
<dbReference type="GO" id="GO:0000155">
    <property type="term" value="F:phosphorelay sensor kinase activity"/>
    <property type="evidence" value="ECO:0007669"/>
    <property type="project" value="InterPro"/>
</dbReference>
<dbReference type="InterPro" id="IPR003661">
    <property type="entry name" value="HisK_dim/P_dom"/>
</dbReference>
<dbReference type="AlphaFoldDB" id="A0A8D5FU00"/>
<sequence>MTDFSNLFKKENSEAEELQELLAHLKDNLPGISVTAIPDDQKTATDRQPVLPVNGPIKSVTKYLPTLKTTLCFHAEDNFSEEKFIQRLAGLAIKTFFSGRELAKVQKKLDIQKKQFNRKFQVMDAKHQEMLEENQRSYQIIHEQQEKYSNTLQSEIEKQTKELRKSKMAAEAANVAKSQFLAAMSHEIRTPMNGVIGFTDMLLATELDEEQRDFAMTIKRSGEALLGLINDILDFSKVEAGQMTLEYIDFDPEITAHDVCELIRPRVAGKPVEVLCRIDDNVPANVKGDPGRFRQVLVNLLGNAAKFTEQGELELAIEVQQETDETITLLSKIRDTGIGIAKNKYESIFEVFKQADGTTTRKYGGTGLGLSICRKIAALMNGHVWVTSEVGVGTTFHFTAIMKKSSIRQERKPTEENLQGIRVLVVDDNKTNNEILSGILKKGGMKATCIIDPRKTLKTMAEAEKAEKPFNIAILDLIMPHISGFNLAEKIRSKGYDSTSLPLLAYTSSAEKIAGKCRDSGFNAFLTKPARPTILLRTLSKILKPEDSKKNESQKDQLVTQYSVREELKQSVRILLAEDNPVNQKLAQMMLSKAGYSVTVVGNGKQAVETYASSPDKFDTILMDIQMPVMDGHEATRQIRKQGHADIPIIAMTANAMKGDRELCLEAGMDDYITKPIKRETVFQILEKWLYSKN</sequence>
<dbReference type="Pfam" id="PF00072">
    <property type="entry name" value="Response_reg"/>
    <property type="match status" value="2"/>
</dbReference>
<feature type="domain" description="Response regulatory" evidence="14">
    <location>
        <begin position="572"/>
        <end position="686"/>
    </location>
</feature>
<keyword evidence="8" id="KW-0067">ATP-binding</keyword>
<keyword evidence="6" id="KW-0547">Nucleotide-binding</keyword>
<dbReference type="Pfam" id="PF02518">
    <property type="entry name" value="HATPase_c"/>
    <property type="match status" value="1"/>
</dbReference>
<dbReference type="CDD" id="cd16922">
    <property type="entry name" value="HATPase_EvgS-ArcB-TorS-like"/>
    <property type="match status" value="1"/>
</dbReference>
<evidence type="ECO:0000256" key="8">
    <source>
        <dbReference type="ARBA" id="ARBA00022840"/>
    </source>
</evidence>
<evidence type="ECO:0000256" key="2">
    <source>
        <dbReference type="ARBA" id="ARBA00004370"/>
    </source>
</evidence>
<comment type="catalytic activity">
    <reaction evidence="1">
        <text>ATP + protein L-histidine = ADP + protein N-phospho-L-histidine.</text>
        <dbReference type="EC" id="2.7.13.3"/>
    </reaction>
</comment>
<name>A0A8D5FU00_9BACT</name>
<dbReference type="FunFam" id="3.30.565.10:FF:000010">
    <property type="entry name" value="Sensor histidine kinase RcsC"/>
    <property type="match status" value="1"/>
</dbReference>
<evidence type="ECO:0000256" key="6">
    <source>
        <dbReference type="ARBA" id="ARBA00022741"/>
    </source>
</evidence>
<dbReference type="GO" id="GO:0005524">
    <property type="term" value="F:ATP binding"/>
    <property type="evidence" value="ECO:0007669"/>
    <property type="project" value="UniProtKB-KW"/>
</dbReference>
<keyword evidence="9" id="KW-0902">Two-component regulatory system</keyword>
<keyword evidence="16" id="KW-1185">Reference proteome</keyword>
<evidence type="ECO:0000259" key="13">
    <source>
        <dbReference type="SMART" id="SM00388"/>
    </source>
</evidence>
<gene>
    <name evidence="15" type="ORF">DGMP_05600</name>
</gene>
<dbReference type="RefSeq" id="WP_228856046.1">
    <property type="nucleotide sequence ID" value="NZ_AP024086.1"/>
</dbReference>
<evidence type="ECO:0000256" key="1">
    <source>
        <dbReference type="ARBA" id="ARBA00000085"/>
    </source>
</evidence>
<feature type="domain" description="Response regulatory" evidence="14">
    <location>
        <begin position="421"/>
        <end position="539"/>
    </location>
</feature>
<evidence type="ECO:0000256" key="10">
    <source>
        <dbReference type="ARBA" id="ARBA00023136"/>
    </source>
</evidence>
<comment type="subcellular location">
    <subcellularLocation>
        <location evidence="2">Membrane</location>
    </subcellularLocation>
</comment>
<keyword evidence="11" id="KW-0131">Cell cycle</keyword>
<proteinExistence type="predicted"/>
<dbReference type="KEGG" id="dbk:DGMP_05600"/>
<feature type="domain" description="Histidine kinase/HSP90-like ATPase" evidence="12">
    <location>
        <begin position="288"/>
        <end position="404"/>
    </location>
</feature>
<reference evidence="15" key="1">
    <citation type="submission" date="2020-09" db="EMBL/GenBank/DDBJ databases">
        <title>Desulfogranum mesoprofundum gen. nov., sp. nov., a novel mesophilic, sulfate-reducing chemolithoautotroph isolated from a deep-sea hydrothermal vent chimney in the Suiyo Seamount.</title>
        <authorList>
            <person name="Hashimoto Y."/>
            <person name="Nakagawa S."/>
        </authorList>
    </citation>
    <scope>NUCLEOTIDE SEQUENCE</scope>
    <source>
        <strain evidence="15">KT2</strain>
    </source>
</reference>
<evidence type="ECO:0000313" key="15">
    <source>
        <dbReference type="EMBL" id="BCL59867.1"/>
    </source>
</evidence>
<dbReference type="CDD" id="cd00082">
    <property type="entry name" value="HisKA"/>
    <property type="match status" value="1"/>
</dbReference>
<evidence type="ECO:0000256" key="9">
    <source>
        <dbReference type="ARBA" id="ARBA00023012"/>
    </source>
</evidence>
<evidence type="ECO:0000259" key="12">
    <source>
        <dbReference type="SMART" id="SM00387"/>
    </source>
</evidence>
<accession>A0A8D5FU00</accession>
<dbReference type="PANTHER" id="PTHR45339:SF1">
    <property type="entry name" value="HYBRID SIGNAL TRANSDUCTION HISTIDINE KINASE J"/>
    <property type="match status" value="1"/>
</dbReference>
<evidence type="ECO:0000256" key="3">
    <source>
        <dbReference type="ARBA" id="ARBA00012438"/>
    </source>
</evidence>
<protein>
    <recommendedName>
        <fullName evidence="3">histidine kinase</fullName>
        <ecNumber evidence="3">2.7.13.3</ecNumber>
    </recommendedName>
</protein>
<dbReference type="Proteomes" id="UP000826725">
    <property type="component" value="Chromosome"/>
</dbReference>
<dbReference type="InterPro" id="IPR001789">
    <property type="entry name" value="Sig_transdc_resp-reg_receiver"/>
</dbReference>
<evidence type="ECO:0000256" key="4">
    <source>
        <dbReference type="ARBA" id="ARBA00022553"/>
    </source>
</evidence>
<dbReference type="EMBL" id="AP024086">
    <property type="protein sequence ID" value="BCL59867.1"/>
    <property type="molecule type" value="Genomic_DNA"/>
</dbReference>
<evidence type="ECO:0000259" key="14">
    <source>
        <dbReference type="SMART" id="SM00448"/>
    </source>
</evidence>
<dbReference type="SMART" id="SM00448">
    <property type="entry name" value="REC"/>
    <property type="match status" value="2"/>
</dbReference>
<dbReference type="FunFam" id="1.10.287.130:FF:000038">
    <property type="entry name" value="Sensory transduction histidine kinase"/>
    <property type="match status" value="1"/>
</dbReference>
<evidence type="ECO:0000313" key="16">
    <source>
        <dbReference type="Proteomes" id="UP000826725"/>
    </source>
</evidence>
<dbReference type="GO" id="GO:0016020">
    <property type="term" value="C:membrane"/>
    <property type="evidence" value="ECO:0007669"/>
    <property type="project" value="UniProtKB-SubCell"/>
</dbReference>
<keyword evidence="10" id="KW-0472">Membrane</keyword>
<dbReference type="EC" id="2.7.13.3" evidence="3"/>
<feature type="domain" description="Signal transduction histidine kinase dimerisation/phosphoacceptor" evidence="13">
    <location>
        <begin position="176"/>
        <end position="241"/>
    </location>
</feature>
<keyword evidence="7" id="KW-0418">Kinase</keyword>
<dbReference type="SMART" id="SM00387">
    <property type="entry name" value="HATPase_c"/>
    <property type="match status" value="1"/>
</dbReference>
<evidence type="ECO:0000256" key="5">
    <source>
        <dbReference type="ARBA" id="ARBA00022679"/>
    </source>
</evidence>
<keyword evidence="5" id="KW-0808">Transferase</keyword>
<dbReference type="InterPro" id="IPR003594">
    <property type="entry name" value="HATPase_dom"/>
</dbReference>
<evidence type="ECO:0000256" key="7">
    <source>
        <dbReference type="ARBA" id="ARBA00022777"/>
    </source>
</evidence>
<dbReference type="SMART" id="SM00388">
    <property type="entry name" value="HisKA"/>
    <property type="match status" value="1"/>
</dbReference>